<keyword evidence="2" id="KW-1185">Reference proteome</keyword>
<name>A0ABR8PGI6_9BACL</name>
<accession>A0ABR8PGI6</accession>
<sequence>MGEKMLFYFDPEDRHWNDLLKTALNEDMRTVTDGSSRVFLYNRETMIEWEEMADHCVRCMGSLVYNEEFDSVYCAACDEWREASCEDPSCDYCGARPTKPSMCTDSEES</sequence>
<organism evidence="1 2">
    <name type="scientific">Sporosarcina gallistercoris</name>
    <dbReference type="NCBI Taxonomy" id="2762245"/>
    <lineage>
        <taxon>Bacteria</taxon>
        <taxon>Bacillati</taxon>
        <taxon>Bacillota</taxon>
        <taxon>Bacilli</taxon>
        <taxon>Bacillales</taxon>
        <taxon>Caryophanaceae</taxon>
        <taxon>Sporosarcina</taxon>
    </lineage>
</organism>
<dbReference type="EMBL" id="JACSQY010000001">
    <property type="protein sequence ID" value="MBD7907274.1"/>
    <property type="molecule type" value="Genomic_DNA"/>
</dbReference>
<protein>
    <recommendedName>
        <fullName evidence="3">TerY-C metal binding domain-containing protein</fullName>
    </recommendedName>
</protein>
<gene>
    <name evidence="1" type="ORF">H9659_02840</name>
</gene>
<comment type="caution">
    <text evidence="1">The sequence shown here is derived from an EMBL/GenBank/DDBJ whole genome shotgun (WGS) entry which is preliminary data.</text>
</comment>
<evidence type="ECO:0000313" key="2">
    <source>
        <dbReference type="Proteomes" id="UP000659496"/>
    </source>
</evidence>
<dbReference type="RefSeq" id="WP_191688424.1">
    <property type="nucleotide sequence ID" value="NZ_JACSQY010000001.1"/>
</dbReference>
<evidence type="ECO:0000313" key="1">
    <source>
        <dbReference type="EMBL" id="MBD7907274.1"/>
    </source>
</evidence>
<evidence type="ECO:0008006" key="3">
    <source>
        <dbReference type="Google" id="ProtNLM"/>
    </source>
</evidence>
<proteinExistence type="predicted"/>
<dbReference type="Proteomes" id="UP000659496">
    <property type="component" value="Unassembled WGS sequence"/>
</dbReference>
<reference evidence="1 2" key="1">
    <citation type="submission" date="2020-08" db="EMBL/GenBank/DDBJ databases">
        <title>A Genomic Blueprint of the Chicken Gut Microbiome.</title>
        <authorList>
            <person name="Gilroy R."/>
            <person name="Ravi A."/>
            <person name="Getino M."/>
            <person name="Pursley I."/>
            <person name="Horton D.L."/>
            <person name="Alikhan N.-F."/>
            <person name="Baker D."/>
            <person name="Gharbi K."/>
            <person name="Hall N."/>
            <person name="Watson M."/>
            <person name="Adriaenssens E.M."/>
            <person name="Foster-Nyarko E."/>
            <person name="Jarju S."/>
            <person name="Secka A."/>
            <person name="Antonio M."/>
            <person name="Oren A."/>
            <person name="Chaudhuri R."/>
            <person name="La Ragione R.M."/>
            <person name="Hildebrand F."/>
            <person name="Pallen M.J."/>
        </authorList>
    </citation>
    <scope>NUCLEOTIDE SEQUENCE [LARGE SCALE GENOMIC DNA]</scope>
    <source>
        <strain evidence="1 2">Sa3CUA8</strain>
    </source>
</reference>